<feature type="compositionally biased region" description="Pro residues" evidence="10">
    <location>
        <begin position="126"/>
        <end position="161"/>
    </location>
</feature>
<feature type="region of interest" description="Disordered" evidence="10">
    <location>
        <begin position="92"/>
        <end position="190"/>
    </location>
</feature>
<comment type="subcellular location">
    <subcellularLocation>
        <location evidence="1">Cell inner membrane</location>
        <topology evidence="1">Single-pass membrane protein</topology>
        <orientation evidence="1">Periplasmic side</orientation>
    </subcellularLocation>
</comment>
<evidence type="ECO:0000256" key="1">
    <source>
        <dbReference type="ARBA" id="ARBA00004383"/>
    </source>
</evidence>
<dbReference type="GO" id="GO:0098797">
    <property type="term" value="C:plasma membrane protein complex"/>
    <property type="evidence" value="ECO:0007669"/>
    <property type="project" value="TreeGrafter"/>
</dbReference>
<evidence type="ECO:0000256" key="6">
    <source>
        <dbReference type="ARBA" id="ARBA00022692"/>
    </source>
</evidence>
<dbReference type="Gene3D" id="3.30.1150.10">
    <property type="match status" value="1"/>
</dbReference>
<evidence type="ECO:0000256" key="5">
    <source>
        <dbReference type="ARBA" id="ARBA00022519"/>
    </source>
</evidence>
<dbReference type="AlphaFoldDB" id="A0A423JTG8"/>
<dbReference type="EMBL" id="MOBO01000004">
    <property type="protein sequence ID" value="RON40947.1"/>
    <property type="molecule type" value="Genomic_DNA"/>
</dbReference>
<evidence type="ECO:0000256" key="8">
    <source>
        <dbReference type="ARBA" id="ARBA00022989"/>
    </source>
</evidence>
<dbReference type="GO" id="GO:0055085">
    <property type="term" value="P:transmembrane transport"/>
    <property type="evidence" value="ECO:0007669"/>
    <property type="project" value="InterPro"/>
</dbReference>
<keyword evidence="6 11" id="KW-0812">Transmembrane</keyword>
<comment type="caution">
    <text evidence="13">The sequence shown here is derived from an EMBL/GenBank/DDBJ whole genome shotgun (WGS) entry which is preliminary data.</text>
</comment>
<name>A0A423JTG8_9PSED</name>
<dbReference type="InterPro" id="IPR037682">
    <property type="entry name" value="TonB_C"/>
</dbReference>
<evidence type="ECO:0000259" key="12">
    <source>
        <dbReference type="PROSITE" id="PS52015"/>
    </source>
</evidence>
<keyword evidence="4" id="KW-1003">Cell membrane</keyword>
<sequence>MGNVQSATNAFEVFRHPASRGELLDLGRVLREPLAQSRLHSTPKRVLSRREGVLLGVFALVLHGAVIVWVNQNPPAALPVVPPEIPPMTIEFSQPAPPVVEPPPPEPIAQPVVEPPPPVEDELAVKPPPPKPIPKPKPVVKPTPKPVAKPVEQPPAPPAPQQPVAAPAPAAPPAPKPVTPASASAGYLKNPAPEYPSLAMRRGWEGTVMLRVHVLASGKPGEIQIQKSSGRDQLDDAALAAVKRWSFVPAKQGDVAQDGWVSVPIDFKIK</sequence>
<evidence type="ECO:0000256" key="2">
    <source>
        <dbReference type="ARBA" id="ARBA00006555"/>
    </source>
</evidence>
<dbReference type="FunFam" id="3.30.1150.10:FF:000005">
    <property type="entry name" value="Protein TonB"/>
    <property type="match status" value="1"/>
</dbReference>
<dbReference type="Pfam" id="PF03544">
    <property type="entry name" value="TonB_C"/>
    <property type="match status" value="1"/>
</dbReference>
<dbReference type="Proteomes" id="UP000286351">
    <property type="component" value="Unassembled WGS sequence"/>
</dbReference>
<reference evidence="13 14" key="1">
    <citation type="submission" date="2016-10" db="EMBL/GenBank/DDBJ databases">
        <title>Comparative genome analysis of multiple Pseudomonas spp. focuses on biocontrol and plant growth promoting traits.</title>
        <authorList>
            <person name="Tao X.-Y."/>
            <person name="Taylor C.G."/>
        </authorList>
    </citation>
    <scope>NUCLEOTIDE SEQUENCE [LARGE SCALE GENOMIC DNA]</scope>
    <source>
        <strain evidence="13 14">38D4</strain>
    </source>
</reference>
<evidence type="ECO:0000256" key="7">
    <source>
        <dbReference type="ARBA" id="ARBA00022927"/>
    </source>
</evidence>
<keyword evidence="7" id="KW-0653">Protein transport</keyword>
<protein>
    <submittedName>
        <fullName evidence="13">Energy transducer TonB</fullName>
    </submittedName>
</protein>
<evidence type="ECO:0000256" key="3">
    <source>
        <dbReference type="ARBA" id="ARBA00022448"/>
    </source>
</evidence>
<dbReference type="GO" id="GO:0031992">
    <property type="term" value="F:energy transducer activity"/>
    <property type="evidence" value="ECO:0007669"/>
    <property type="project" value="TreeGrafter"/>
</dbReference>
<evidence type="ECO:0000256" key="11">
    <source>
        <dbReference type="SAM" id="Phobius"/>
    </source>
</evidence>
<evidence type="ECO:0000313" key="13">
    <source>
        <dbReference type="EMBL" id="RON40947.1"/>
    </source>
</evidence>
<dbReference type="PROSITE" id="PS52015">
    <property type="entry name" value="TONB_CTD"/>
    <property type="match status" value="1"/>
</dbReference>
<evidence type="ECO:0000256" key="10">
    <source>
        <dbReference type="SAM" id="MobiDB-lite"/>
    </source>
</evidence>
<keyword evidence="5" id="KW-0997">Cell inner membrane</keyword>
<dbReference type="RefSeq" id="WP_123364889.1">
    <property type="nucleotide sequence ID" value="NZ_MOBO01000004.1"/>
</dbReference>
<keyword evidence="9 11" id="KW-0472">Membrane</keyword>
<dbReference type="InterPro" id="IPR006260">
    <property type="entry name" value="TonB/TolA_C"/>
</dbReference>
<keyword evidence="3" id="KW-0813">Transport</keyword>
<organism evidence="13 14">
    <name type="scientific">Pseudomonas brassicacearum</name>
    <dbReference type="NCBI Taxonomy" id="930166"/>
    <lineage>
        <taxon>Bacteria</taxon>
        <taxon>Pseudomonadati</taxon>
        <taxon>Pseudomonadota</taxon>
        <taxon>Gammaproteobacteria</taxon>
        <taxon>Pseudomonadales</taxon>
        <taxon>Pseudomonadaceae</taxon>
        <taxon>Pseudomonas</taxon>
    </lineage>
</organism>
<dbReference type="PRINTS" id="PR01217">
    <property type="entry name" value="PRICHEXTENSN"/>
</dbReference>
<comment type="similarity">
    <text evidence="2">Belongs to the TonB family.</text>
</comment>
<dbReference type="NCBIfam" id="TIGR01352">
    <property type="entry name" value="tonB_Cterm"/>
    <property type="match status" value="1"/>
</dbReference>
<gene>
    <name evidence="13" type="ORF">BK664_05405</name>
</gene>
<dbReference type="InterPro" id="IPR051045">
    <property type="entry name" value="TonB-dependent_transducer"/>
</dbReference>
<accession>A0A423JTG8</accession>
<keyword evidence="8 11" id="KW-1133">Transmembrane helix</keyword>
<feature type="compositionally biased region" description="Pro residues" evidence="10">
    <location>
        <begin position="95"/>
        <end position="118"/>
    </location>
</feature>
<feature type="transmembrane region" description="Helical" evidence="11">
    <location>
        <begin position="52"/>
        <end position="70"/>
    </location>
</feature>
<evidence type="ECO:0000256" key="4">
    <source>
        <dbReference type="ARBA" id="ARBA00022475"/>
    </source>
</evidence>
<proteinExistence type="inferred from homology"/>
<evidence type="ECO:0000256" key="9">
    <source>
        <dbReference type="ARBA" id="ARBA00023136"/>
    </source>
</evidence>
<dbReference type="PANTHER" id="PTHR33446">
    <property type="entry name" value="PROTEIN TONB-RELATED"/>
    <property type="match status" value="1"/>
</dbReference>
<feature type="compositionally biased region" description="Pro residues" evidence="10">
    <location>
        <begin position="169"/>
        <end position="178"/>
    </location>
</feature>
<dbReference type="SUPFAM" id="SSF74653">
    <property type="entry name" value="TolA/TonB C-terminal domain"/>
    <property type="match status" value="1"/>
</dbReference>
<dbReference type="PANTHER" id="PTHR33446:SF2">
    <property type="entry name" value="PROTEIN TONB"/>
    <property type="match status" value="1"/>
</dbReference>
<feature type="domain" description="TonB C-terminal" evidence="12">
    <location>
        <begin position="180"/>
        <end position="270"/>
    </location>
</feature>
<dbReference type="GO" id="GO:0015031">
    <property type="term" value="P:protein transport"/>
    <property type="evidence" value="ECO:0007669"/>
    <property type="project" value="UniProtKB-KW"/>
</dbReference>
<evidence type="ECO:0000313" key="14">
    <source>
        <dbReference type="Proteomes" id="UP000286351"/>
    </source>
</evidence>